<comment type="caution">
    <text evidence="7">The sequence shown here is derived from an EMBL/GenBank/DDBJ whole genome shotgun (WGS) entry which is preliminary data.</text>
</comment>
<gene>
    <name evidence="7" type="ORF">QLQ84_15325</name>
</gene>
<evidence type="ECO:0000256" key="2">
    <source>
        <dbReference type="ARBA" id="ARBA00022741"/>
    </source>
</evidence>
<evidence type="ECO:0000256" key="1">
    <source>
        <dbReference type="ARBA" id="ARBA00006611"/>
    </source>
</evidence>
<dbReference type="Proteomes" id="UP001244242">
    <property type="component" value="Unassembled WGS sequence"/>
</dbReference>
<comment type="similarity">
    <text evidence="1">Belongs to the GSP E family.</text>
</comment>
<dbReference type="SUPFAM" id="SSF160246">
    <property type="entry name" value="EspE N-terminal domain-like"/>
    <property type="match status" value="1"/>
</dbReference>
<dbReference type="InterPro" id="IPR001482">
    <property type="entry name" value="T2SS/T4SS_dom"/>
</dbReference>
<dbReference type="CDD" id="cd17569">
    <property type="entry name" value="REC_HupR-like"/>
    <property type="match status" value="1"/>
</dbReference>
<accession>A0ABT6VNT0</accession>
<proteinExistence type="inferred from homology"/>
<keyword evidence="2" id="KW-0547">Nucleotide-binding</keyword>
<dbReference type="EMBL" id="JASCQO010000041">
    <property type="protein sequence ID" value="MDI5935164.1"/>
    <property type="molecule type" value="Genomic_DNA"/>
</dbReference>
<dbReference type="RefSeq" id="WP_282722614.1">
    <property type="nucleotide sequence ID" value="NZ_JASCQO010000041.1"/>
</dbReference>
<dbReference type="Pfam" id="PF05157">
    <property type="entry name" value="MshEN"/>
    <property type="match status" value="1"/>
</dbReference>
<organism evidence="7 8">
    <name type="scientific">Halomonas kalidii</name>
    <dbReference type="NCBI Taxonomy" id="3043293"/>
    <lineage>
        <taxon>Bacteria</taxon>
        <taxon>Pseudomonadati</taxon>
        <taxon>Pseudomonadota</taxon>
        <taxon>Gammaproteobacteria</taxon>
        <taxon>Oceanospirillales</taxon>
        <taxon>Halomonadaceae</taxon>
        <taxon>Halomonas</taxon>
    </lineage>
</organism>
<feature type="domain" description="Response regulatory" evidence="6">
    <location>
        <begin position="25"/>
        <end position="140"/>
    </location>
</feature>
<evidence type="ECO:0000256" key="5">
    <source>
        <dbReference type="SAM" id="MobiDB-lite"/>
    </source>
</evidence>
<keyword evidence="8" id="KW-1185">Reference proteome</keyword>
<dbReference type="Pfam" id="PF00072">
    <property type="entry name" value="Response_reg"/>
    <property type="match status" value="1"/>
</dbReference>
<keyword evidence="3" id="KW-0067">ATP-binding</keyword>
<sequence>MSRRYSTLFTDDAPASSVDPARPYHLLFVDDDPGILSALRRVFHRENYALLFADSAEQALAILEENSVEVIISDFKMPGMDGNELLRIVRERWPQTLRIMLTGYANSEVVMGSMRDGAVYRFNLKPWNDDDLRLTVALALEQYEARRRKRTSSALSSPSPSAPPSLAEVSVAQRNQLPRFLHGRGLLNARQLQQLHKEMHASRAPAIRAIVDHGWVDAERVHALLRDEKLCEEIDLREVEIDPALFSITSLATCERQWVLPARLVDGRLDLAMADPLDRGLIEAIAVTTGHRIHPLLCEMDQLASKLKEVHDRHGWLQEVSEPAADEDPFEDIEILLDDRGGAEGLEAILDSSVDPPAVRLVNAILLEALNLEAREVYLQPRLESVAVRYRVLGLLQDTIQIPSSLLVAVVSRIKVMAELDVAEQLAPQQGHLAVKTPMHIVDLAVSTFPTPHGEQVAIKLSPRNRPIPALGALGLSEDNRQRLVHACARPQGMILVAGPPDSGKSTLLHALLKHETLAGGHHVTIEPPQRFSHDTARNSTDILDAAIAQGAEAILIDDQQDNEVLAKALRTAIADGKVLTAMRAISSADVFSRLLACRARPHEIASGLGAIVLQRLARKLCTHCREPVRLEESTTDREACHALGGPFTQPPPLVYRPQGCLHCRQGFQGRIGIHEVILVTDELRCAIASDPNPWALQSLAREAWNATLLADAHDKVTRGVITTSDVLRVIGPRQLD</sequence>
<dbReference type="Gene3D" id="3.40.50.2300">
    <property type="match status" value="1"/>
</dbReference>
<evidence type="ECO:0000256" key="4">
    <source>
        <dbReference type="PROSITE-ProRule" id="PRU00169"/>
    </source>
</evidence>
<dbReference type="SUPFAM" id="SSF52172">
    <property type="entry name" value="CheY-like"/>
    <property type="match status" value="1"/>
</dbReference>
<dbReference type="InterPro" id="IPR007831">
    <property type="entry name" value="T2SS_GspE_N"/>
</dbReference>
<reference evidence="7 8" key="1">
    <citation type="submission" date="2023-04" db="EMBL/GenBank/DDBJ databases">
        <title>Halomonas strains isolated from rhizosphere soil.</title>
        <authorList>
            <person name="Xu L."/>
            <person name="Sun J.-Q."/>
        </authorList>
    </citation>
    <scope>NUCLEOTIDE SEQUENCE [LARGE SCALE GENOMIC DNA]</scope>
    <source>
        <strain evidence="7 8">LN1S58</strain>
    </source>
</reference>
<dbReference type="SUPFAM" id="SSF52540">
    <property type="entry name" value="P-loop containing nucleoside triphosphate hydrolases"/>
    <property type="match status" value="1"/>
</dbReference>
<dbReference type="InterPro" id="IPR027417">
    <property type="entry name" value="P-loop_NTPase"/>
</dbReference>
<keyword evidence="4" id="KW-0597">Phosphoprotein</keyword>
<feature type="modified residue" description="4-aspartylphosphate" evidence="4">
    <location>
        <position position="74"/>
    </location>
</feature>
<dbReference type="Gene3D" id="3.30.300.160">
    <property type="entry name" value="Type II secretion system, protein E, N-terminal domain"/>
    <property type="match status" value="1"/>
</dbReference>
<dbReference type="PROSITE" id="PS50110">
    <property type="entry name" value="RESPONSE_REGULATORY"/>
    <property type="match status" value="1"/>
</dbReference>
<evidence type="ECO:0000256" key="3">
    <source>
        <dbReference type="ARBA" id="ARBA00022840"/>
    </source>
</evidence>
<dbReference type="PANTHER" id="PTHR30258">
    <property type="entry name" value="TYPE II SECRETION SYSTEM PROTEIN GSPE-RELATED"/>
    <property type="match status" value="1"/>
</dbReference>
<name>A0ABT6VNT0_9GAMM</name>
<evidence type="ECO:0000313" key="8">
    <source>
        <dbReference type="Proteomes" id="UP001244242"/>
    </source>
</evidence>
<dbReference type="Gene3D" id="3.40.50.300">
    <property type="entry name" value="P-loop containing nucleotide triphosphate hydrolases"/>
    <property type="match status" value="1"/>
</dbReference>
<feature type="region of interest" description="Disordered" evidence="5">
    <location>
        <begin position="149"/>
        <end position="168"/>
    </location>
</feature>
<dbReference type="InterPro" id="IPR011006">
    <property type="entry name" value="CheY-like_superfamily"/>
</dbReference>
<dbReference type="Gene3D" id="3.30.450.90">
    <property type="match status" value="1"/>
</dbReference>
<feature type="compositionally biased region" description="Low complexity" evidence="5">
    <location>
        <begin position="152"/>
        <end position="168"/>
    </location>
</feature>
<dbReference type="InterPro" id="IPR037257">
    <property type="entry name" value="T2SS_E_N_sf"/>
</dbReference>
<dbReference type="SMART" id="SM00448">
    <property type="entry name" value="REC"/>
    <property type="match status" value="1"/>
</dbReference>
<evidence type="ECO:0000313" key="7">
    <source>
        <dbReference type="EMBL" id="MDI5935164.1"/>
    </source>
</evidence>
<dbReference type="InterPro" id="IPR001789">
    <property type="entry name" value="Sig_transdc_resp-reg_receiver"/>
</dbReference>
<evidence type="ECO:0000259" key="6">
    <source>
        <dbReference type="PROSITE" id="PS50110"/>
    </source>
</evidence>
<dbReference type="Pfam" id="PF00437">
    <property type="entry name" value="T2SSE"/>
    <property type="match status" value="1"/>
</dbReference>
<dbReference type="PANTHER" id="PTHR30258:SF2">
    <property type="entry name" value="COMG OPERON PROTEIN 1"/>
    <property type="match status" value="1"/>
</dbReference>
<protein>
    <submittedName>
        <fullName evidence="7">ATPase, T2SS/T4P/T4SS family</fullName>
    </submittedName>
</protein>